<evidence type="ECO:0000313" key="10">
    <source>
        <dbReference type="Proteomes" id="UP000799441"/>
    </source>
</evidence>
<feature type="transmembrane region" description="Helical" evidence="7">
    <location>
        <begin position="419"/>
        <end position="441"/>
    </location>
</feature>
<reference evidence="9" key="1">
    <citation type="journal article" date="2020" name="Stud. Mycol.">
        <title>101 Dothideomycetes genomes: a test case for predicting lifestyles and emergence of pathogens.</title>
        <authorList>
            <person name="Haridas S."/>
            <person name="Albert R."/>
            <person name="Binder M."/>
            <person name="Bloem J."/>
            <person name="Labutti K."/>
            <person name="Salamov A."/>
            <person name="Andreopoulos B."/>
            <person name="Baker S."/>
            <person name="Barry K."/>
            <person name="Bills G."/>
            <person name="Bluhm B."/>
            <person name="Cannon C."/>
            <person name="Castanera R."/>
            <person name="Culley D."/>
            <person name="Daum C."/>
            <person name="Ezra D."/>
            <person name="Gonzalez J."/>
            <person name="Henrissat B."/>
            <person name="Kuo A."/>
            <person name="Liang C."/>
            <person name="Lipzen A."/>
            <person name="Lutzoni F."/>
            <person name="Magnuson J."/>
            <person name="Mondo S."/>
            <person name="Nolan M."/>
            <person name="Ohm R."/>
            <person name="Pangilinan J."/>
            <person name="Park H.-J."/>
            <person name="Ramirez L."/>
            <person name="Alfaro M."/>
            <person name="Sun H."/>
            <person name="Tritt A."/>
            <person name="Yoshinaga Y."/>
            <person name="Zwiers L.-H."/>
            <person name="Turgeon B."/>
            <person name="Goodwin S."/>
            <person name="Spatafora J."/>
            <person name="Crous P."/>
            <person name="Grigoriev I."/>
        </authorList>
    </citation>
    <scope>NUCLEOTIDE SEQUENCE</scope>
    <source>
        <strain evidence="9">CBS 116435</strain>
    </source>
</reference>
<evidence type="ECO:0000256" key="6">
    <source>
        <dbReference type="SAM" id="MobiDB-lite"/>
    </source>
</evidence>
<dbReference type="Gene3D" id="1.20.1740.10">
    <property type="entry name" value="Amino acid/polyamine transporter I"/>
    <property type="match status" value="1"/>
</dbReference>
<feature type="domain" description="Amino acid transporter transmembrane" evidence="8">
    <location>
        <begin position="54"/>
        <end position="442"/>
    </location>
</feature>
<evidence type="ECO:0000256" key="7">
    <source>
        <dbReference type="SAM" id="Phobius"/>
    </source>
</evidence>
<comment type="similarity">
    <text evidence="2">Belongs to the amino acid/polyamine transporter 2 family.</text>
</comment>
<evidence type="ECO:0000256" key="2">
    <source>
        <dbReference type="ARBA" id="ARBA00008066"/>
    </source>
</evidence>
<feature type="transmembrane region" description="Helical" evidence="7">
    <location>
        <begin position="361"/>
        <end position="380"/>
    </location>
</feature>
<feature type="compositionally biased region" description="Basic and acidic residues" evidence="6">
    <location>
        <begin position="15"/>
        <end position="30"/>
    </location>
</feature>
<feature type="transmembrane region" description="Helical" evidence="7">
    <location>
        <begin position="172"/>
        <end position="189"/>
    </location>
</feature>
<keyword evidence="10" id="KW-1185">Reference proteome</keyword>
<comment type="subcellular location">
    <subcellularLocation>
        <location evidence="1">Membrane</location>
        <topology evidence="1">Multi-pass membrane protein</topology>
    </subcellularLocation>
</comment>
<dbReference type="PANTHER" id="PTHR22950">
    <property type="entry name" value="AMINO ACID TRANSPORTER"/>
    <property type="match status" value="1"/>
</dbReference>
<feature type="transmembrane region" description="Helical" evidence="7">
    <location>
        <begin position="237"/>
        <end position="261"/>
    </location>
</feature>
<comment type="caution">
    <text evidence="9">The sequence shown here is derived from an EMBL/GenBank/DDBJ whole genome shotgun (WGS) entry which is preliminary data.</text>
</comment>
<dbReference type="GO" id="GO:0016020">
    <property type="term" value="C:membrane"/>
    <property type="evidence" value="ECO:0007669"/>
    <property type="project" value="UniProtKB-SubCell"/>
</dbReference>
<feature type="transmembrane region" description="Helical" evidence="7">
    <location>
        <begin position="145"/>
        <end position="166"/>
    </location>
</feature>
<dbReference type="EMBL" id="MU003782">
    <property type="protein sequence ID" value="KAF2722415.1"/>
    <property type="molecule type" value="Genomic_DNA"/>
</dbReference>
<accession>A0A9P4URV6</accession>
<feature type="transmembrane region" description="Helical" evidence="7">
    <location>
        <begin position="273"/>
        <end position="296"/>
    </location>
</feature>
<feature type="transmembrane region" description="Helical" evidence="7">
    <location>
        <begin position="88"/>
        <end position="107"/>
    </location>
</feature>
<sequence>MDTNQEQSNAGPVSDRPDIEKHPALRKDGAVDPSATSTNATIKEGDNNEVDYRTMSWWRAASLMIAETISLGILSLPKAVATVGLMPGIILILFIGALASYGGYVIYMMKMKYPNIFSFADAFELMAPFGRPQLGRWFAEVMQDVLIVFVMAAHVLTFTVMMNTLTGHATCTVHWAIVGAVLSLILTLPRTYKSHGLISMFSCASICAAVFIAMIGIGTVNEPQRIFAVTPADITTYHAGAMVTAEIVTAFTGSIAFFGFIDEMKKPGDFPKALALLQTCALTFYLVVAIVIYTYIGQDVKAPAIGSANPVVRKVAYGIACPTIVIAGVINAVIASKNIYKIVWRSNPDVMKEKSWRARSSWWAIIAILWVIAFVIAEAIPIFGNLLGILGAALCVWFTVGFPALFWLWMNKDQLRQKLLLTIMNWAVIAISLAICIVGLWGSGVQIGLDAKESGTPFSCKDNSL</sequence>
<keyword evidence="5 7" id="KW-0472">Membrane</keyword>
<keyword evidence="3 7" id="KW-0812">Transmembrane</keyword>
<dbReference type="GO" id="GO:0015179">
    <property type="term" value="F:L-amino acid transmembrane transporter activity"/>
    <property type="evidence" value="ECO:0007669"/>
    <property type="project" value="TreeGrafter"/>
</dbReference>
<name>A0A9P4URV6_9PEZI</name>
<dbReference type="InterPro" id="IPR013057">
    <property type="entry name" value="AA_transpt_TM"/>
</dbReference>
<organism evidence="9 10">
    <name type="scientific">Polychaeton citri CBS 116435</name>
    <dbReference type="NCBI Taxonomy" id="1314669"/>
    <lineage>
        <taxon>Eukaryota</taxon>
        <taxon>Fungi</taxon>
        <taxon>Dikarya</taxon>
        <taxon>Ascomycota</taxon>
        <taxon>Pezizomycotina</taxon>
        <taxon>Dothideomycetes</taxon>
        <taxon>Dothideomycetidae</taxon>
        <taxon>Capnodiales</taxon>
        <taxon>Capnodiaceae</taxon>
        <taxon>Polychaeton</taxon>
    </lineage>
</organism>
<evidence type="ECO:0000259" key="8">
    <source>
        <dbReference type="Pfam" id="PF01490"/>
    </source>
</evidence>
<protein>
    <recommendedName>
        <fullName evidence="8">Amino acid transporter transmembrane domain-containing protein</fullName>
    </recommendedName>
</protein>
<evidence type="ECO:0000256" key="3">
    <source>
        <dbReference type="ARBA" id="ARBA00022692"/>
    </source>
</evidence>
<feature type="region of interest" description="Disordered" evidence="6">
    <location>
        <begin position="1"/>
        <end position="43"/>
    </location>
</feature>
<dbReference type="AlphaFoldDB" id="A0A9P4URV6"/>
<feature type="transmembrane region" description="Helical" evidence="7">
    <location>
        <begin position="196"/>
        <end position="217"/>
    </location>
</feature>
<dbReference type="FunFam" id="1.20.1740.10:FF:000039">
    <property type="entry name" value="Neutral amino acid transporter (Eurofung)"/>
    <property type="match status" value="1"/>
</dbReference>
<gene>
    <name evidence="9" type="ORF">K431DRAFT_319626</name>
</gene>
<evidence type="ECO:0000256" key="4">
    <source>
        <dbReference type="ARBA" id="ARBA00022989"/>
    </source>
</evidence>
<dbReference type="OrthoDB" id="294730at2759"/>
<feature type="transmembrane region" description="Helical" evidence="7">
    <location>
        <begin position="386"/>
        <end position="407"/>
    </location>
</feature>
<evidence type="ECO:0000256" key="1">
    <source>
        <dbReference type="ARBA" id="ARBA00004141"/>
    </source>
</evidence>
<dbReference type="PANTHER" id="PTHR22950:SF479">
    <property type="entry name" value="AMINO ACID TRANSPORTER (EUROFUNG)-RELATED"/>
    <property type="match status" value="1"/>
</dbReference>
<keyword evidence="4 7" id="KW-1133">Transmembrane helix</keyword>
<dbReference type="Proteomes" id="UP000799441">
    <property type="component" value="Unassembled WGS sequence"/>
</dbReference>
<evidence type="ECO:0000256" key="5">
    <source>
        <dbReference type="ARBA" id="ARBA00023136"/>
    </source>
</evidence>
<dbReference type="Pfam" id="PF01490">
    <property type="entry name" value="Aa_trans"/>
    <property type="match status" value="1"/>
</dbReference>
<feature type="compositionally biased region" description="Polar residues" evidence="6">
    <location>
        <begin position="1"/>
        <end position="11"/>
    </location>
</feature>
<feature type="transmembrane region" description="Helical" evidence="7">
    <location>
        <begin position="316"/>
        <end position="340"/>
    </location>
</feature>
<feature type="transmembrane region" description="Helical" evidence="7">
    <location>
        <begin position="57"/>
        <end position="76"/>
    </location>
</feature>
<proteinExistence type="inferred from homology"/>
<evidence type="ECO:0000313" key="9">
    <source>
        <dbReference type="EMBL" id="KAF2722415.1"/>
    </source>
</evidence>